<comment type="caution">
    <text evidence="9">The sequence shown here is derived from an EMBL/GenBank/DDBJ whole genome shotgun (WGS) entry which is preliminary data.</text>
</comment>
<keyword evidence="5" id="KW-0539">Nucleus</keyword>
<dbReference type="AlphaFoldDB" id="A0A9P1MD09"/>
<evidence type="ECO:0000256" key="3">
    <source>
        <dbReference type="ARBA" id="ARBA00022454"/>
    </source>
</evidence>
<comment type="subcellular location">
    <subcellularLocation>
        <location evidence="2">Chromosome</location>
        <location evidence="2">Centromere</location>
        <location evidence="2">Kinetochore</location>
    </subcellularLocation>
    <subcellularLocation>
        <location evidence="1">Nucleus</location>
    </subcellularLocation>
</comment>
<dbReference type="GO" id="GO:0051382">
    <property type="term" value="P:kinetochore assembly"/>
    <property type="evidence" value="ECO:0007669"/>
    <property type="project" value="TreeGrafter"/>
</dbReference>
<evidence type="ECO:0000256" key="5">
    <source>
        <dbReference type="ARBA" id="ARBA00023242"/>
    </source>
</evidence>
<dbReference type="Proteomes" id="UP000838763">
    <property type="component" value="Unassembled WGS sequence"/>
</dbReference>
<dbReference type="GO" id="GO:0046982">
    <property type="term" value="F:protein heterodimerization activity"/>
    <property type="evidence" value="ECO:0007669"/>
    <property type="project" value="InterPro"/>
</dbReference>
<dbReference type="InterPro" id="IPR009072">
    <property type="entry name" value="Histone-fold"/>
</dbReference>
<evidence type="ECO:0000256" key="2">
    <source>
        <dbReference type="ARBA" id="ARBA00004629"/>
    </source>
</evidence>
<reference evidence="9" key="1">
    <citation type="submission" date="2022-11" db="EMBL/GenBank/DDBJ databases">
        <authorList>
            <person name="Scott C."/>
            <person name="Bruce N."/>
        </authorList>
    </citation>
    <scope>NUCLEOTIDE SEQUENCE</scope>
</reference>
<keyword evidence="10" id="KW-1185">Reference proteome</keyword>
<dbReference type="InterPro" id="IPR003958">
    <property type="entry name" value="CBFA_NFYB_domain"/>
</dbReference>
<dbReference type="InterPro" id="IPR052484">
    <property type="entry name" value="CENP-W/WIP1"/>
</dbReference>
<evidence type="ECO:0000256" key="6">
    <source>
        <dbReference type="ARBA" id="ARBA00023328"/>
    </source>
</evidence>
<evidence type="ECO:0000256" key="1">
    <source>
        <dbReference type="ARBA" id="ARBA00004123"/>
    </source>
</evidence>
<dbReference type="FunFam" id="1.10.20.10:FF:000075">
    <property type="entry name" value="WGS project CABT00000000 data, contig 2.56"/>
    <property type="match status" value="1"/>
</dbReference>
<comment type="similarity">
    <text evidence="7">Belongs to the CENP-W/WIP1 family.</text>
</comment>
<evidence type="ECO:0000259" key="8">
    <source>
        <dbReference type="Pfam" id="PF00808"/>
    </source>
</evidence>
<dbReference type="PANTHER" id="PTHR34832">
    <property type="entry name" value="CENTROMERE PROTEIN W"/>
    <property type="match status" value="1"/>
</dbReference>
<evidence type="ECO:0000313" key="10">
    <source>
        <dbReference type="Proteomes" id="UP000838763"/>
    </source>
</evidence>
<dbReference type="PANTHER" id="PTHR34832:SF1">
    <property type="entry name" value="CENTROMERE PROTEIN W"/>
    <property type="match status" value="1"/>
</dbReference>
<accession>A0A9P1MD09</accession>
<organism evidence="9 10">
    <name type="scientific">Parascedosporium putredinis</name>
    <dbReference type="NCBI Taxonomy" id="1442378"/>
    <lineage>
        <taxon>Eukaryota</taxon>
        <taxon>Fungi</taxon>
        <taxon>Dikarya</taxon>
        <taxon>Ascomycota</taxon>
        <taxon>Pezizomycotina</taxon>
        <taxon>Sordariomycetes</taxon>
        <taxon>Hypocreomycetidae</taxon>
        <taxon>Microascales</taxon>
        <taxon>Microascaceae</taxon>
        <taxon>Parascedosporium</taxon>
    </lineage>
</organism>
<dbReference type="CDD" id="cd13732">
    <property type="entry name" value="HFD_CENP-W"/>
    <property type="match status" value="1"/>
</dbReference>
<evidence type="ECO:0000256" key="7">
    <source>
        <dbReference type="ARBA" id="ARBA00038432"/>
    </source>
</evidence>
<feature type="domain" description="Transcription factor CBF/NF-Y/archaeal histone" evidence="8">
    <location>
        <begin position="9"/>
        <end position="68"/>
    </location>
</feature>
<proteinExistence type="inferred from homology"/>
<dbReference type="Pfam" id="PF00808">
    <property type="entry name" value="CBFD_NFYB_HMF"/>
    <property type="match status" value="1"/>
</dbReference>
<keyword evidence="3" id="KW-0158">Chromosome</keyword>
<protein>
    <recommendedName>
        <fullName evidence="8">Transcription factor CBF/NF-Y/archaeal histone domain-containing protein</fullName>
    </recommendedName>
</protein>
<dbReference type="GO" id="GO:0000278">
    <property type="term" value="P:mitotic cell cycle"/>
    <property type="evidence" value="ECO:0007669"/>
    <property type="project" value="TreeGrafter"/>
</dbReference>
<dbReference type="GO" id="GO:0005654">
    <property type="term" value="C:nucleoplasm"/>
    <property type="evidence" value="ECO:0007669"/>
    <property type="project" value="TreeGrafter"/>
</dbReference>
<dbReference type="OrthoDB" id="2543597at2759"/>
<keyword evidence="4" id="KW-0995">Kinetochore</keyword>
<gene>
    <name evidence="9" type="ORF">PPNO1_LOCUS6843</name>
</gene>
<dbReference type="EMBL" id="CALLCH030000016">
    <property type="protein sequence ID" value="CAI4217226.1"/>
    <property type="molecule type" value="Genomic_DNA"/>
</dbReference>
<dbReference type="Gene3D" id="1.10.20.10">
    <property type="entry name" value="Histone, subunit A"/>
    <property type="match status" value="1"/>
</dbReference>
<dbReference type="SUPFAM" id="SSF47113">
    <property type="entry name" value="Histone-fold"/>
    <property type="match status" value="1"/>
</dbReference>
<sequence length="81" mass="8911">MAPSQKVYPRGTVKKIVKAHSNLNISKNADILIFLDYALFMQSLVKEAAIQSKQAGERNIAAWSVKKATPVSNRGVDGFLH</sequence>
<dbReference type="GO" id="GO:0000776">
    <property type="term" value="C:kinetochore"/>
    <property type="evidence" value="ECO:0007669"/>
    <property type="project" value="UniProtKB-KW"/>
</dbReference>
<dbReference type="GO" id="GO:0007059">
    <property type="term" value="P:chromosome segregation"/>
    <property type="evidence" value="ECO:0007669"/>
    <property type="project" value="TreeGrafter"/>
</dbReference>
<keyword evidence="6" id="KW-0137">Centromere</keyword>
<evidence type="ECO:0000313" key="9">
    <source>
        <dbReference type="EMBL" id="CAI4217226.1"/>
    </source>
</evidence>
<name>A0A9P1MD09_9PEZI</name>
<evidence type="ECO:0000256" key="4">
    <source>
        <dbReference type="ARBA" id="ARBA00022838"/>
    </source>
</evidence>